<proteinExistence type="predicted"/>
<feature type="region of interest" description="Disordered" evidence="1">
    <location>
        <begin position="1"/>
        <end position="76"/>
    </location>
</feature>
<feature type="compositionally biased region" description="Basic and acidic residues" evidence="1">
    <location>
        <begin position="119"/>
        <end position="129"/>
    </location>
</feature>
<feature type="region of interest" description="Disordered" evidence="1">
    <location>
        <begin position="224"/>
        <end position="255"/>
    </location>
</feature>
<dbReference type="EMBL" id="JABTTQ020001881">
    <property type="protein sequence ID" value="KAK6127445.1"/>
    <property type="molecule type" value="Genomic_DNA"/>
</dbReference>
<name>A0ABR0UXK2_REHGL</name>
<dbReference type="PANTHER" id="PTHR33472:SF24">
    <property type="entry name" value="VEGETATIVE CELL WALL PROTEIN GP1-LIKE"/>
    <property type="match status" value="1"/>
</dbReference>
<feature type="compositionally biased region" description="Basic and acidic residues" evidence="1">
    <location>
        <begin position="239"/>
        <end position="253"/>
    </location>
</feature>
<protein>
    <submittedName>
        <fullName evidence="2">Uncharacterized protein</fullName>
    </submittedName>
</protein>
<accession>A0ABR0UXK2</accession>
<comment type="caution">
    <text evidence="2">The sequence shown here is derived from an EMBL/GenBank/DDBJ whole genome shotgun (WGS) entry which is preliminary data.</text>
</comment>
<feature type="compositionally biased region" description="Polar residues" evidence="1">
    <location>
        <begin position="130"/>
        <end position="152"/>
    </location>
</feature>
<feature type="region of interest" description="Disordered" evidence="1">
    <location>
        <begin position="288"/>
        <end position="312"/>
    </location>
</feature>
<organism evidence="2 3">
    <name type="scientific">Rehmannia glutinosa</name>
    <name type="common">Chinese foxglove</name>
    <dbReference type="NCBI Taxonomy" id="99300"/>
    <lineage>
        <taxon>Eukaryota</taxon>
        <taxon>Viridiplantae</taxon>
        <taxon>Streptophyta</taxon>
        <taxon>Embryophyta</taxon>
        <taxon>Tracheophyta</taxon>
        <taxon>Spermatophyta</taxon>
        <taxon>Magnoliopsida</taxon>
        <taxon>eudicotyledons</taxon>
        <taxon>Gunneridae</taxon>
        <taxon>Pentapetalae</taxon>
        <taxon>asterids</taxon>
        <taxon>lamiids</taxon>
        <taxon>Lamiales</taxon>
        <taxon>Orobanchaceae</taxon>
        <taxon>Rehmannieae</taxon>
        <taxon>Rehmannia</taxon>
    </lineage>
</organism>
<feature type="compositionally biased region" description="Low complexity" evidence="1">
    <location>
        <begin position="32"/>
        <end position="48"/>
    </location>
</feature>
<feature type="compositionally biased region" description="Basic and acidic residues" evidence="1">
    <location>
        <begin position="292"/>
        <end position="312"/>
    </location>
</feature>
<gene>
    <name evidence="2" type="ORF">DH2020_038794</name>
</gene>
<dbReference type="Proteomes" id="UP001318860">
    <property type="component" value="Unassembled WGS sequence"/>
</dbReference>
<evidence type="ECO:0000256" key="1">
    <source>
        <dbReference type="SAM" id="MobiDB-lite"/>
    </source>
</evidence>
<dbReference type="PANTHER" id="PTHR33472">
    <property type="entry name" value="OS01G0106600 PROTEIN"/>
    <property type="match status" value="1"/>
</dbReference>
<evidence type="ECO:0000313" key="2">
    <source>
        <dbReference type="EMBL" id="KAK6127445.1"/>
    </source>
</evidence>
<feature type="region of interest" description="Disordered" evidence="1">
    <location>
        <begin position="119"/>
        <end position="159"/>
    </location>
</feature>
<reference evidence="2 3" key="1">
    <citation type="journal article" date="2021" name="Comput. Struct. Biotechnol. J.">
        <title>De novo genome assembly of the potent medicinal plant Rehmannia glutinosa using nanopore technology.</title>
        <authorList>
            <person name="Ma L."/>
            <person name="Dong C."/>
            <person name="Song C."/>
            <person name="Wang X."/>
            <person name="Zheng X."/>
            <person name="Niu Y."/>
            <person name="Chen S."/>
            <person name="Feng W."/>
        </authorList>
    </citation>
    <scope>NUCLEOTIDE SEQUENCE [LARGE SCALE GENOMIC DNA]</scope>
    <source>
        <strain evidence="2">DH-2019</strain>
    </source>
</reference>
<evidence type="ECO:0000313" key="3">
    <source>
        <dbReference type="Proteomes" id="UP001318860"/>
    </source>
</evidence>
<keyword evidence="3" id="KW-1185">Reference proteome</keyword>
<sequence length="312" mass="33873">MVKSQQETQLKAEVKPDSVDDFNGVDDGTNASKSSKLGTTTTTTQSPDKPTPTEKLDASSINGGNEPLEAMPEEKKGVKEVLQATKTEVTKKEVNDFLAPKSGSEEPIIEVRDFKKTRREKQEVLDRNENVATTNTTTSQPKKRSTTPGTHSKSVRASGEHVSLNKDIMDDISKIVNKTAIGGTRNAIYDRHVSIITLAGENRGASMQMGSNSSKGVHIHRGYKIKPDENAEATTDGEGSFKGKQSEDAKATEDQPTEAYVNNNAQGINNSIVFNSSIAERNPGVHMAVTHVPKEPIRSTEKTSPRDTKGRI</sequence>